<name>A0A0B2UA10_9GAMM</name>
<organism evidence="1 2">
    <name type="scientific">Acinetobacter oleivorans</name>
    <dbReference type="NCBI Taxonomy" id="1148157"/>
    <lineage>
        <taxon>Bacteria</taxon>
        <taxon>Pseudomonadati</taxon>
        <taxon>Pseudomonadota</taxon>
        <taxon>Gammaproteobacteria</taxon>
        <taxon>Moraxellales</taxon>
        <taxon>Moraxellaceae</taxon>
        <taxon>Acinetobacter</taxon>
    </lineage>
</organism>
<sequence>MLLIIQYHQIQYKKKFLDQYEKDRNSLNKQEVFLAPKVKPNWPCPISKEEQYRLVNLLQNDFLDQKITQKSSHNLKKNIWYTKFKKY</sequence>
<comment type="caution">
    <text evidence="1">The sequence shown here is derived from an EMBL/GenBank/DDBJ whole genome shotgun (WGS) entry which is preliminary data.</text>
</comment>
<dbReference type="EMBL" id="JHQK01000014">
    <property type="protein sequence ID" value="KHN66218.1"/>
    <property type="molecule type" value="Genomic_DNA"/>
</dbReference>
<protein>
    <submittedName>
        <fullName evidence="1">Uncharacterized protein</fullName>
    </submittedName>
</protein>
<evidence type="ECO:0000313" key="2">
    <source>
        <dbReference type="Proteomes" id="UP000031012"/>
    </source>
</evidence>
<proteinExistence type="predicted"/>
<dbReference type="Proteomes" id="UP000031012">
    <property type="component" value="Unassembled WGS sequence"/>
</dbReference>
<accession>A0A0B2UA10</accession>
<gene>
    <name evidence="1" type="ORF">DH17_03535</name>
</gene>
<evidence type="ECO:0000313" key="1">
    <source>
        <dbReference type="EMBL" id="KHN66218.1"/>
    </source>
</evidence>
<dbReference type="AlphaFoldDB" id="A0A0B2UA10"/>
<reference evidence="1 2" key="1">
    <citation type="submission" date="2014-03" db="EMBL/GenBank/DDBJ databases">
        <title>Genome sequence of the diesel-degrader and plant-growth promoter Acinetobacter oleivorans PF-1 isolated from the roots of poplar tree.</title>
        <authorList>
            <person name="Gkorezis P."/>
            <person name="van Hamme J."/>
            <person name="Rineau F."/>
            <person name="Vangronsveld J."/>
            <person name="Francetti A."/>
        </authorList>
    </citation>
    <scope>NUCLEOTIDE SEQUENCE [LARGE SCALE GENOMIC DNA]</scope>
    <source>
        <strain evidence="1 2">PF1</strain>
    </source>
</reference>